<comment type="caution">
    <text evidence="7">The sequence shown here is derived from an EMBL/GenBank/DDBJ whole genome shotgun (WGS) entry which is preliminary data.</text>
</comment>
<proteinExistence type="inferred from homology"/>
<keyword evidence="8" id="KW-1185">Reference proteome</keyword>
<dbReference type="Pfam" id="PF04616">
    <property type="entry name" value="Glyco_hydro_43"/>
    <property type="match status" value="1"/>
</dbReference>
<dbReference type="InterPro" id="IPR023296">
    <property type="entry name" value="Glyco_hydro_beta-prop_sf"/>
</dbReference>
<dbReference type="PANTHER" id="PTHR42812:SF5">
    <property type="entry name" value="ENDO-ARABINASE"/>
    <property type="match status" value="1"/>
</dbReference>
<evidence type="ECO:0000313" key="8">
    <source>
        <dbReference type="Proteomes" id="UP000297739"/>
    </source>
</evidence>
<feature type="compositionally biased region" description="Pro residues" evidence="4">
    <location>
        <begin position="1"/>
        <end position="11"/>
    </location>
</feature>
<dbReference type="SUPFAM" id="SSF75005">
    <property type="entry name" value="Arabinanase/levansucrase/invertase"/>
    <property type="match status" value="1"/>
</dbReference>
<evidence type="ECO:0000313" key="7">
    <source>
        <dbReference type="EMBL" id="TGE14231.1"/>
    </source>
</evidence>
<dbReference type="PANTHER" id="PTHR42812">
    <property type="entry name" value="BETA-XYLOSIDASE"/>
    <property type="match status" value="1"/>
</dbReference>
<dbReference type="EMBL" id="SRLD01000039">
    <property type="protein sequence ID" value="TGE14231.1"/>
    <property type="molecule type" value="Genomic_DNA"/>
</dbReference>
<comment type="similarity">
    <text evidence="1">Belongs to the glycosyl hydrolase 43 family.</text>
</comment>
<keyword evidence="2" id="KW-0378">Hydrolase</keyword>
<dbReference type="GO" id="GO:0004553">
    <property type="term" value="F:hydrolase activity, hydrolyzing O-glycosyl compounds"/>
    <property type="evidence" value="ECO:0007669"/>
    <property type="project" value="InterPro"/>
</dbReference>
<dbReference type="InterPro" id="IPR051795">
    <property type="entry name" value="Glycosyl_Hydrlase_43"/>
</dbReference>
<reference evidence="7 8" key="1">
    <citation type="submission" date="2019-04" db="EMBL/GenBank/DDBJ databases">
        <authorList>
            <person name="Feng G."/>
            <person name="Zhang J."/>
            <person name="Zhu H."/>
        </authorList>
    </citation>
    <scope>NUCLEOTIDE SEQUENCE [LARGE SCALE GENOMIC DNA]</scope>
    <source>
        <strain evidence="7 8">JCM 17223</strain>
    </source>
</reference>
<dbReference type="InterPro" id="IPR006710">
    <property type="entry name" value="Glyco_hydro_43"/>
</dbReference>
<dbReference type="AlphaFoldDB" id="A0A4Z0PHB2"/>
<accession>A0A4Z0PHB2</accession>
<dbReference type="InterPro" id="IPR000421">
    <property type="entry name" value="FA58C"/>
</dbReference>
<dbReference type="PROSITE" id="PS50853">
    <property type="entry name" value="FN3"/>
    <property type="match status" value="1"/>
</dbReference>
<dbReference type="GO" id="GO:0005975">
    <property type="term" value="P:carbohydrate metabolic process"/>
    <property type="evidence" value="ECO:0007669"/>
    <property type="project" value="InterPro"/>
</dbReference>
<evidence type="ECO:0000259" key="5">
    <source>
        <dbReference type="PROSITE" id="PS50022"/>
    </source>
</evidence>
<dbReference type="InterPro" id="IPR013783">
    <property type="entry name" value="Ig-like_fold"/>
</dbReference>
<dbReference type="SMART" id="SM00060">
    <property type="entry name" value="FN3"/>
    <property type="match status" value="1"/>
</dbReference>
<dbReference type="Gene3D" id="2.115.10.20">
    <property type="entry name" value="Glycosyl hydrolase domain, family 43"/>
    <property type="match status" value="1"/>
</dbReference>
<dbReference type="OrthoDB" id="9801455at2"/>
<dbReference type="Pfam" id="PF00754">
    <property type="entry name" value="F5_F8_type_C"/>
    <property type="match status" value="1"/>
</dbReference>
<dbReference type="Gene3D" id="2.60.40.10">
    <property type="entry name" value="Immunoglobulins"/>
    <property type="match status" value="1"/>
</dbReference>
<evidence type="ECO:0000256" key="2">
    <source>
        <dbReference type="ARBA" id="ARBA00022801"/>
    </source>
</evidence>
<feature type="region of interest" description="Disordered" evidence="4">
    <location>
        <begin position="1"/>
        <end position="20"/>
    </location>
</feature>
<dbReference type="PROSITE" id="PS50022">
    <property type="entry name" value="FA58C_3"/>
    <property type="match status" value="1"/>
</dbReference>
<dbReference type="InterPro" id="IPR003961">
    <property type="entry name" value="FN3_dom"/>
</dbReference>
<dbReference type="InterPro" id="IPR008979">
    <property type="entry name" value="Galactose-bd-like_sf"/>
</dbReference>
<dbReference type="Proteomes" id="UP000297739">
    <property type="component" value="Unassembled WGS sequence"/>
</dbReference>
<evidence type="ECO:0000256" key="4">
    <source>
        <dbReference type="SAM" id="MobiDB-lite"/>
    </source>
</evidence>
<protein>
    <submittedName>
        <fullName evidence="7">Xylosidase</fullName>
    </submittedName>
</protein>
<evidence type="ECO:0000259" key="6">
    <source>
        <dbReference type="PROSITE" id="PS50853"/>
    </source>
</evidence>
<feature type="domain" description="Fibronectin type-III" evidence="6">
    <location>
        <begin position="558"/>
        <end position="646"/>
    </location>
</feature>
<dbReference type="CDD" id="cd00063">
    <property type="entry name" value="FN3"/>
    <property type="match status" value="1"/>
</dbReference>
<dbReference type="SUPFAM" id="SSF49785">
    <property type="entry name" value="Galactose-binding domain-like"/>
    <property type="match status" value="1"/>
</dbReference>
<evidence type="ECO:0000256" key="1">
    <source>
        <dbReference type="ARBA" id="ARBA00009865"/>
    </source>
</evidence>
<dbReference type="CDD" id="cd08982">
    <property type="entry name" value="GH43-like"/>
    <property type="match status" value="1"/>
</dbReference>
<sequence>MQRGPHPPAPSPLGEGEPAENRVSSLLVSTNIFFAQVVTSGLSQLGQLFNTARLPLSRRGGGRGVGGFVCLLLLTSSLFAQPTRSPGQLTYCNPLNLDYGYTPIPDFAKAGRHRATADPVITLFKGEYYLFSTNQWGYWHSPDLYSWQFVSRSFLKPQHKVYDDLCAPAVFVLGDTLLVFGSTHEKNFPIWMSTNPKANEWKEAVEPFQIGAWDPAFFLDDDGKLYLYWGSSNTLPLYGQQISRHTFQPIGQPRELIRLDDTKFGWQRFGEYLDNTFLDPFMEGAWMTKHGSKYYLQYGAPGTEFSGYADGVQVSDKPLGPFTPQPHNPFAYKPGGFARGAGHGNTFQDTWGNWWHLSTLVVSVKNNFERRLGLGPAGFDQDGTLYSNTTFGDYPHYLPTGPQDHLQPRFTGWMLLNYQKPVQVSSTLGGYLPNYAVDENIKTYWSASTGNAGEFIQTDLGAVSTVRAIQLNYADQDADFLGKQQGTFHQYKLWYSENGRKWKVLIDKSQNKTDVPHDYIELVKPVKTRFLKLENRHVPTGTFALSGLRVFGQGPGPAPAPVTDLVVLRTEKDKRSAWLKWTAASGAYAYNIYTGIAPDKLYSCLMVHGQSEYYFKGMDKDRPYHFSIEALNENGVSARSPVLTVK</sequence>
<gene>
    <name evidence="7" type="ORF">E5J99_17085</name>
</gene>
<dbReference type="Gene3D" id="2.60.120.260">
    <property type="entry name" value="Galactose-binding domain-like"/>
    <property type="match status" value="1"/>
</dbReference>
<feature type="domain" description="F5/8 type C" evidence="5">
    <location>
        <begin position="438"/>
        <end position="553"/>
    </location>
</feature>
<name>A0A4Z0PHB2_9BACT</name>
<evidence type="ECO:0000256" key="3">
    <source>
        <dbReference type="ARBA" id="ARBA00023295"/>
    </source>
</evidence>
<organism evidence="7 8">
    <name type="scientific">Hymenobacter elongatus</name>
    <dbReference type="NCBI Taxonomy" id="877208"/>
    <lineage>
        <taxon>Bacteria</taxon>
        <taxon>Pseudomonadati</taxon>
        <taxon>Bacteroidota</taxon>
        <taxon>Cytophagia</taxon>
        <taxon>Cytophagales</taxon>
        <taxon>Hymenobacteraceae</taxon>
        <taxon>Hymenobacter</taxon>
    </lineage>
</organism>
<keyword evidence="3" id="KW-0326">Glycosidase</keyword>
<dbReference type="SUPFAM" id="SSF49265">
    <property type="entry name" value="Fibronectin type III"/>
    <property type="match status" value="1"/>
</dbReference>
<dbReference type="InterPro" id="IPR036116">
    <property type="entry name" value="FN3_sf"/>
</dbReference>